<dbReference type="Proteomes" id="UP000887569">
    <property type="component" value="Unplaced"/>
</dbReference>
<keyword evidence="1" id="KW-1185">Reference proteome</keyword>
<protein>
    <submittedName>
        <fullName evidence="2">Innexin</fullName>
    </submittedName>
</protein>
<sequence>MTPPMTQAGNEQYTLLRVMVTKCLSRIISTNCRSMAHLHRFVCVRLLQKAASYDMVPSSDCDKFSFFRESNDNSASIQANIWIS</sequence>
<reference evidence="2" key="1">
    <citation type="submission" date="2022-11" db="UniProtKB">
        <authorList>
            <consortium name="WormBaseParasite"/>
        </authorList>
    </citation>
    <scope>IDENTIFICATION</scope>
</reference>
<evidence type="ECO:0000313" key="1">
    <source>
        <dbReference type="Proteomes" id="UP000887569"/>
    </source>
</evidence>
<organism evidence="1 2">
    <name type="scientific">Parascaris univalens</name>
    <name type="common">Nematode worm</name>
    <dbReference type="NCBI Taxonomy" id="6257"/>
    <lineage>
        <taxon>Eukaryota</taxon>
        <taxon>Metazoa</taxon>
        <taxon>Ecdysozoa</taxon>
        <taxon>Nematoda</taxon>
        <taxon>Chromadorea</taxon>
        <taxon>Rhabditida</taxon>
        <taxon>Spirurina</taxon>
        <taxon>Ascaridomorpha</taxon>
        <taxon>Ascaridoidea</taxon>
        <taxon>Ascarididae</taxon>
        <taxon>Parascaris</taxon>
    </lineage>
</organism>
<accession>A0A915B1C4</accession>
<dbReference type="AlphaFoldDB" id="A0A915B1C4"/>
<evidence type="ECO:0000313" key="2">
    <source>
        <dbReference type="WBParaSite" id="PgR023_g043_t05"/>
    </source>
</evidence>
<name>A0A915B1C4_PARUN</name>
<proteinExistence type="predicted"/>
<dbReference type="WBParaSite" id="PgR023_g043_t05">
    <property type="protein sequence ID" value="PgR023_g043_t05"/>
    <property type="gene ID" value="PgR023_g043"/>
</dbReference>